<dbReference type="SUPFAM" id="SSF140453">
    <property type="entry name" value="EsxAB dimer-like"/>
    <property type="match status" value="1"/>
</dbReference>
<accession>A0AAU7PJ73</accession>
<name>A0AAU7PJ73_9FIRM</name>
<evidence type="ECO:0000313" key="1">
    <source>
        <dbReference type="EMBL" id="XBS52436.1"/>
    </source>
</evidence>
<dbReference type="Gene3D" id="1.10.287.1060">
    <property type="entry name" value="ESAT-6-like"/>
    <property type="match status" value="1"/>
</dbReference>
<dbReference type="AlphaFoldDB" id="A0AAU7PJ73"/>
<organism evidence="1">
    <name type="scientific">Lacrimispora sp. BS-2</name>
    <dbReference type="NCBI Taxonomy" id="3151850"/>
    <lineage>
        <taxon>Bacteria</taxon>
        <taxon>Bacillati</taxon>
        <taxon>Bacillota</taxon>
        <taxon>Clostridia</taxon>
        <taxon>Lachnospirales</taxon>
        <taxon>Lachnospiraceae</taxon>
        <taxon>Lacrimispora</taxon>
    </lineage>
</organism>
<dbReference type="EMBL" id="CP157940">
    <property type="protein sequence ID" value="XBS52436.1"/>
    <property type="molecule type" value="Genomic_DNA"/>
</dbReference>
<dbReference type="NCBIfam" id="TIGR03930">
    <property type="entry name" value="WXG100_ESAT6"/>
    <property type="match status" value="1"/>
</dbReference>
<dbReference type="InterPro" id="IPR010310">
    <property type="entry name" value="T7SS_ESAT-6-like"/>
</dbReference>
<sequence length="120" mass="13755">MAILQPRDIDALKSLFGSVTFKVTPEVLNAKANEVSSLIKKVRMEFDNLNTSINRTKTYWIGEAGDAHRKAYEDQKTNIDEIIRRLEEHPRDLVSIARTYTDAELEIEEYISSLPSDLIE</sequence>
<dbReference type="InterPro" id="IPR036689">
    <property type="entry name" value="ESAT-6-like_sf"/>
</dbReference>
<dbReference type="Pfam" id="PF06013">
    <property type="entry name" value="WXG100"/>
    <property type="match status" value="1"/>
</dbReference>
<protein>
    <submittedName>
        <fullName evidence="1">WXG100 family type VII secretion target</fullName>
    </submittedName>
</protein>
<gene>
    <name evidence="1" type="ORF">ABFV83_11345</name>
</gene>
<proteinExistence type="predicted"/>
<dbReference type="RefSeq" id="WP_349943932.1">
    <property type="nucleotide sequence ID" value="NZ_CP157940.1"/>
</dbReference>
<reference evidence="1" key="1">
    <citation type="submission" date="2024-06" db="EMBL/GenBank/DDBJ databases">
        <title>Lacrimispora cavernae sp. nov., a novel anaerobe isolated from bat guano pile inside a cave.</title>
        <authorList>
            <person name="Miller S.L."/>
            <person name="Lu N."/>
            <person name="King J."/>
            <person name="Sankaranarayanan K."/>
            <person name="Lawson P.A."/>
        </authorList>
    </citation>
    <scope>NUCLEOTIDE SEQUENCE</scope>
    <source>
        <strain evidence="1">BS-2</strain>
    </source>
</reference>